<evidence type="ECO:0000256" key="3">
    <source>
        <dbReference type="ARBA" id="ARBA00016923"/>
    </source>
</evidence>
<dbReference type="InterPro" id="IPR018027">
    <property type="entry name" value="Asn/Gln_amidotransferase"/>
</dbReference>
<dbReference type="InterPro" id="IPR017958">
    <property type="entry name" value="Gln-tRNA_amidoTrfase_suB_CS"/>
</dbReference>
<dbReference type="NCBIfam" id="TIGR00133">
    <property type="entry name" value="gatB"/>
    <property type="match status" value="1"/>
</dbReference>
<evidence type="ECO:0000256" key="9">
    <source>
        <dbReference type="ARBA" id="ARBA00047380"/>
    </source>
</evidence>
<evidence type="ECO:0000256" key="11">
    <source>
        <dbReference type="HAMAP-Rule" id="MF_00121"/>
    </source>
</evidence>
<feature type="domain" description="Asn/Gln amidotransferase" evidence="12">
    <location>
        <begin position="352"/>
        <end position="499"/>
    </location>
</feature>
<dbReference type="EMBL" id="LQPI01000042">
    <property type="protein sequence ID" value="ORW20629.1"/>
    <property type="molecule type" value="Genomic_DNA"/>
</dbReference>
<dbReference type="SMART" id="SM00845">
    <property type="entry name" value="GatB_Yqey"/>
    <property type="match status" value="1"/>
</dbReference>
<evidence type="ECO:0000256" key="6">
    <source>
        <dbReference type="ARBA" id="ARBA00022840"/>
    </source>
</evidence>
<comment type="caution">
    <text evidence="13">The sequence shown here is derived from an EMBL/GenBank/DDBJ whole genome shotgun (WGS) entry which is preliminary data.</text>
</comment>
<dbReference type="PANTHER" id="PTHR11659:SF0">
    <property type="entry name" value="GLUTAMYL-TRNA(GLN) AMIDOTRANSFERASE SUBUNIT B, MITOCHONDRIAL"/>
    <property type="match status" value="1"/>
</dbReference>
<dbReference type="HAMAP" id="MF_00121">
    <property type="entry name" value="GatB"/>
    <property type="match status" value="1"/>
</dbReference>
<dbReference type="NCBIfam" id="NF004013">
    <property type="entry name" value="PRK05477.1-3"/>
    <property type="match status" value="1"/>
</dbReference>
<name>A0A1X1ZB91_MYCNO</name>
<sequence>MTAAVAELLDYDDVVARFDPVLGLEVHVELSTATKMFCGCSTAFGAEPNTQVCPVCLGLPGSLPVLNATAVESAIRIGLALNCEIASWCRFARKNYFYPDQPKNYQISQYDEPIAFNGYLDVPLEDGSVWRVDIERAHMEEDTGKLTHVGSDTGRIEGASESLVDYNRAGVPLIEIVTKPITGAGERAPQIARAYVTALRDLLRALDVSDVRMDQGSMRCDANVSLKPTGAAEFGTRTETKNVNSLKSVEVAVSYEMRRQGAVLTSGGTVVQETRHFHEAGYTSPGRAKETAEDYRYFPEPDLEPVAPSADWVAELRETIPELPWLARKKIQEQWGVSDEVMRDLVNAGAVELVAATVAAGASSEAARAWWGNFLVQKANEAGVELDALAITPKQVAEVVALVESGELSNKLARQVVEGVLAGEGEPAQVMADRGLVVVRDDSVIQAAIDEALAANPDVAEKIRGGKVQAAGAIVGAVMKATKGQADAARVRELVLAACGG</sequence>
<evidence type="ECO:0000256" key="2">
    <source>
        <dbReference type="ARBA" id="ARBA00011123"/>
    </source>
</evidence>
<evidence type="ECO:0000256" key="7">
    <source>
        <dbReference type="ARBA" id="ARBA00022917"/>
    </source>
</evidence>
<dbReference type="RefSeq" id="WP_085138733.1">
    <property type="nucleotide sequence ID" value="NZ_LQPI01000042.1"/>
</dbReference>
<dbReference type="Pfam" id="PF02637">
    <property type="entry name" value="GatB_Yqey"/>
    <property type="match status" value="1"/>
</dbReference>
<dbReference type="InterPro" id="IPR003789">
    <property type="entry name" value="Asn/Gln_tRNA_amidoTrase-B-like"/>
</dbReference>
<evidence type="ECO:0000256" key="8">
    <source>
        <dbReference type="ARBA" id="ARBA00024799"/>
    </source>
</evidence>
<dbReference type="GO" id="GO:0050567">
    <property type="term" value="F:glutaminyl-tRNA synthase (glutamine-hydrolyzing) activity"/>
    <property type="evidence" value="ECO:0007669"/>
    <property type="project" value="UniProtKB-UniRule"/>
</dbReference>
<organism evidence="13 14">
    <name type="scientific">Mycolicibacter nonchromogenicus</name>
    <name type="common">Mycobacterium nonchromogenicum</name>
    <dbReference type="NCBI Taxonomy" id="1782"/>
    <lineage>
        <taxon>Bacteria</taxon>
        <taxon>Bacillati</taxon>
        <taxon>Actinomycetota</taxon>
        <taxon>Actinomycetes</taxon>
        <taxon>Mycobacteriales</taxon>
        <taxon>Mycobacteriaceae</taxon>
        <taxon>Mycolicibacter</taxon>
    </lineage>
</organism>
<dbReference type="InterPro" id="IPR014746">
    <property type="entry name" value="Gln_synth/guanido_kin_cat_dom"/>
</dbReference>
<dbReference type="GO" id="GO:0006412">
    <property type="term" value="P:translation"/>
    <property type="evidence" value="ECO:0007669"/>
    <property type="project" value="UniProtKB-UniRule"/>
</dbReference>
<dbReference type="Gene3D" id="1.10.10.410">
    <property type="match status" value="1"/>
</dbReference>
<evidence type="ECO:0000313" key="14">
    <source>
        <dbReference type="Proteomes" id="UP000193108"/>
    </source>
</evidence>
<gene>
    <name evidence="11" type="primary">gatB</name>
    <name evidence="13" type="ORF">AWC18_11010</name>
</gene>
<dbReference type="SUPFAM" id="SSF55931">
    <property type="entry name" value="Glutamine synthetase/guanido kinase"/>
    <property type="match status" value="1"/>
</dbReference>
<dbReference type="NCBIfam" id="NF004012">
    <property type="entry name" value="PRK05477.1-2"/>
    <property type="match status" value="1"/>
</dbReference>
<dbReference type="FunFam" id="1.10.10.410:FF:000002">
    <property type="entry name" value="Aspartyl/glutamyl-tRNA(Asn/Gln) amidotransferase subunit B"/>
    <property type="match status" value="1"/>
</dbReference>
<dbReference type="GO" id="GO:0070681">
    <property type="term" value="P:glutaminyl-tRNAGln biosynthesis via transamidation"/>
    <property type="evidence" value="ECO:0007669"/>
    <property type="project" value="TreeGrafter"/>
</dbReference>
<keyword evidence="14" id="KW-1185">Reference proteome</keyword>
<dbReference type="GO" id="GO:0005524">
    <property type="term" value="F:ATP binding"/>
    <property type="evidence" value="ECO:0007669"/>
    <property type="project" value="UniProtKB-KW"/>
</dbReference>
<dbReference type="InterPro" id="IPR017959">
    <property type="entry name" value="Asn/Gln-tRNA_amidoTrfase_suB/E"/>
</dbReference>
<keyword evidence="13" id="KW-0808">Transferase</keyword>
<dbReference type="InterPro" id="IPR023168">
    <property type="entry name" value="GatB_Yqey_C_2"/>
</dbReference>
<dbReference type="SUPFAM" id="SSF89095">
    <property type="entry name" value="GatB/YqeY motif"/>
    <property type="match status" value="1"/>
</dbReference>
<evidence type="ECO:0000256" key="5">
    <source>
        <dbReference type="ARBA" id="ARBA00022741"/>
    </source>
</evidence>
<proteinExistence type="inferred from homology"/>
<keyword evidence="6 11" id="KW-0067">ATP-binding</keyword>
<evidence type="ECO:0000313" key="13">
    <source>
        <dbReference type="EMBL" id="ORW20629.1"/>
    </source>
</evidence>
<comment type="subunit">
    <text evidence="2 11">Heterotrimer of A, B and C subunits.</text>
</comment>
<evidence type="ECO:0000256" key="1">
    <source>
        <dbReference type="ARBA" id="ARBA00005306"/>
    </source>
</evidence>
<evidence type="ECO:0000259" key="12">
    <source>
        <dbReference type="SMART" id="SM00845"/>
    </source>
</evidence>
<evidence type="ECO:0000256" key="4">
    <source>
        <dbReference type="ARBA" id="ARBA00022598"/>
    </source>
</evidence>
<dbReference type="Proteomes" id="UP000193108">
    <property type="component" value="Unassembled WGS sequence"/>
</dbReference>
<dbReference type="GO" id="GO:0016740">
    <property type="term" value="F:transferase activity"/>
    <property type="evidence" value="ECO:0007669"/>
    <property type="project" value="UniProtKB-KW"/>
</dbReference>
<comment type="similarity">
    <text evidence="1 11">Belongs to the GatB/GatE family. GatB subfamily.</text>
</comment>
<reference evidence="13 14" key="1">
    <citation type="submission" date="2016-01" db="EMBL/GenBank/DDBJ databases">
        <title>The new phylogeny of the genus Mycobacterium.</title>
        <authorList>
            <person name="Tarcisio F."/>
            <person name="Conor M."/>
            <person name="Antonella G."/>
            <person name="Elisabetta G."/>
            <person name="Giulia F.S."/>
            <person name="Sara T."/>
            <person name="Anna F."/>
            <person name="Clotilde B."/>
            <person name="Roberto B."/>
            <person name="Veronica D.S."/>
            <person name="Fabio R."/>
            <person name="Monica P."/>
            <person name="Olivier J."/>
            <person name="Enrico T."/>
            <person name="Nicola S."/>
        </authorList>
    </citation>
    <scope>NUCLEOTIDE SEQUENCE [LARGE SCALE GENOMIC DNA]</scope>
    <source>
        <strain evidence="13 14">DSM 44164</strain>
    </source>
</reference>
<evidence type="ECO:0000256" key="10">
    <source>
        <dbReference type="ARBA" id="ARBA00047913"/>
    </source>
</evidence>
<keyword evidence="7 11" id="KW-0648">Protein biosynthesis</keyword>
<dbReference type="InterPro" id="IPR004413">
    <property type="entry name" value="GatB"/>
</dbReference>
<protein>
    <recommendedName>
        <fullName evidence="3 11">Aspartyl/glutamyl-tRNA(Asn/Gln) amidotransferase subunit B</fullName>
        <shortName evidence="11">Asp/Glu-ADT subunit B</shortName>
        <ecNumber evidence="11">6.3.5.-</ecNumber>
    </recommendedName>
</protein>
<accession>A0A1X1ZB91</accession>
<dbReference type="EC" id="6.3.5.-" evidence="11"/>
<dbReference type="InterPro" id="IPR006075">
    <property type="entry name" value="Asn/Gln-tRNA_Trfase_suB/E_cat"/>
</dbReference>
<dbReference type="GO" id="GO:0050566">
    <property type="term" value="F:asparaginyl-tRNA synthase (glutamine-hydrolyzing) activity"/>
    <property type="evidence" value="ECO:0007669"/>
    <property type="project" value="RHEA"/>
</dbReference>
<keyword evidence="4 11" id="KW-0436">Ligase</keyword>
<comment type="catalytic activity">
    <reaction evidence="10 11">
        <text>L-glutamyl-tRNA(Gln) + L-glutamine + ATP + H2O = L-glutaminyl-tRNA(Gln) + L-glutamate + ADP + phosphate + H(+)</text>
        <dbReference type="Rhea" id="RHEA:17521"/>
        <dbReference type="Rhea" id="RHEA-COMP:9681"/>
        <dbReference type="Rhea" id="RHEA-COMP:9684"/>
        <dbReference type="ChEBI" id="CHEBI:15377"/>
        <dbReference type="ChEBI" id="CHEBI:15378"/>
        <dbReference type="ChEBI" id="CHEBI:29985"/>
        <dbReference type="ChEBI" id="CHEBI:30616"/>
        <dbReference type="ChEBI" id="CHEBI:43474"/>
        <dbReference type="ChEBI" id="CHEBI:58359"/>
        <dbReference type="ChEBI" id="CHEBI:78520"/>
        <dbReference type="ChEBI" id="CHEBI:78521"/>
        <dbReference type="ChEBI" id="CHEBI:456216"/>
    </reaction>
</comment>
<dbReference type="NCBIfam" id="NF004014">
    <property type="entry name" value="PRK05477.1-4"/>
    <property type="match status" value="1"/>
</dbReference>
<dbReference type="STRING" id="1782.AWC18_11010"/>
<dbReference type="AlphaFoldDB" id="A0A1X1ZB91"/>
<comment type="catalytic activity">
    <reaction evidence="9 11">
        <text>L-aspartyl-tRNA(Asn) + L-glutamine + ATP + H2O = L-asparaginyl-tRNA(Asn) + L-glutamate + ADP + phosphate + 2 H(+)</text>
        <dbReference type="Rhea" id="RHEA:14513"/>
        <dbReference type="Rhea" id="RHEA-COMP:9674"/>
        <dbReference type="Rhea" id="RHEA-COMP:9677"/>
        <dbReference type="ChEBI" id="CHEBI:15377"/>
        <dbReference type="ChEBI" id="CHEBI:15378"/>
        <dbReference type="ChEBI" id="CHEBI:29985"/>
        <dbReference type="ChEBI" id="CHEBI:30616"/>
        <dbReference type="ChEBI" id="CHEBI:43474"/>
        <dbReference type="ChEBI" id="CHEBI:58359"/>
        <dbReference type="ChEBI" id="CHEBI:78515"/>
        <dbReference type="ChEBI" id="CHEBI:78516"/>
        <dbReference type="ChEBI" id="CHEBI:456216"/>
    </reaction>
</comment>
<dbReference type="PANTHER" id="PTHR11659">
    <property type="entry name" value="GLUTAMYL-TRNA GLN AMIDOTRANSFERASE SUBUNIT B MITOCHONDRIAL AND PROKARYOTIC PET112-RELATED"/>
    <property type="match status" value="1"/>
</dbReference>
<comment type="function">
    <text evidence="8 11">Allows the formation of correctly charged Asn-tRNA(Asn) or Gln-tRNA(Gln) through the transamidation of misacylated Asp-tRNA(Asn) or Glu-tRNA(Gln) in organisms which lack either or both of asparaginyl-tRNA or glutaminyl-tRNA synthetases. The reaction takes place in the presence of glutamine and ATP through an activated phospho-Asp-tRNA(Asn) or phospho-Glu-tRNA(Gln).</text>
</comment>
<dbReference type="PROSITE" id="PS01234">
    <property type="entry name" value="GATB"/>
    <property type="match status" value="1"/>
</dbReference>
<keyword evidence="5 11" id="KW-0547">Nucleotide-binding</keyword>
<dbReference type="Pfam" id="PF02934">
    <property type="entry name" value="GatB_N"/>
    <property type="match status" value="1"/>
</dbReference>